<dbReference type="WBParaSite" id="PgR004_g148_t01">
    <property type="protein sequence ID" value="PgR004_g148_t01"/>
    <property type="gene ID" value="PgR004_g148"/>
</dbReference>
<sequence>RVSMWLSPILLTILQLFTIGSSSDDEMRLYNDLLTNYNALERPIWKDYKLKWDPEEYGGIKDVRFPGGADQIWRPDILLYN</sequence>
<evidence type="ECO:0000313" key="3">
    <source>
        <dbReference type="Proteomes" id="UP000887569"/>
    </source>
</evidence>
<proteinExistence type="predicted"/>
<dbReference type="InterPro" id="IPR036734">
    <property type="entry name" value="Neur_chan_lig-bd_sf"/>
</dbReference>
<evidence type="ECO:0000259" key="2">
    <source>
        <dbReference type="Pfam" id="PF02931"/>
    </source>
</evidence>
<keyword evidence="1" id="KW-0732">Signal</keyword>
<dbReference type="SUPFAM" id="SSF63712">
    <property type="entry name" value="Nicotinic receptor ligand binding domain-like"/>
    <property type="match status" value="1"/>
</dbReference>
<keyword evidence="3" id="KW-1185">Reference proteome</keyword>
<accession>A0A915ABI5</accession>
<name>A0A915ABI5_PARUN</name>
<feature type="chain" id="PRO_5037596393" evidence="1">
    <location>
        <begin position="23"/>
        <end position="81"/>
    </location>
</feature>
<dbReference type="AlphaFoldDB" id="A0A915ABI5"/>
<dbReference type="InterPro" id="IPR006202">
    <property type="entry name" value="Neur_chan_lig-bd"/>
</dbReference>
<dbReference type="Gene3D" id="2.70.170.10">
    <property type="entry name" value="Neurotransmitter-gated ion-channel ligand-binding domain"/>
    <property type="match status" value="1"/>
</dbReference>
<evidence type="ECO:0000256" key="1">
    <source>
        <dbReference type="SAM" id="SignalP"/>
    </source>
</evidence>
<organism evidence="3 4">
    <name type="scientific">Parascaris univalens</name>
    <name type="common">Nematode worm</name>
    <dbReference type="NCBI Taxonomy" id="6257"/>
    <lineage>
        <taxon>Eukaryota</taxon>
        <taxon>Metazoa</taxon>
        <taxon>Ecdysozoa</taxon>
        <taxon>Nematoda</taxon>
        <taxon>Chromadorea</taxon>
        <taxon>Rhabditida</taxon>
        <taxon>Spirurina</taxon>
        <taxon>Ascaridomorpha</taxon>
        <taxon>Ascaridoidea</taxon>
        <taxon>Ascarididae</taxon>
        <taxon>Parascaris</taxon>
    </lineage>
</organism>
<evidence type="ECO:0000313" key="4">
    <source>
        <dbReference type="WBParaSite" id="PgR004_g148_t01"/>
    </source>
</evidence>
<dbReference type="GO" id="GO:0005230">
    <property type="term" value="F:extracellular ligand-gated monoatomic ion channel activity"/>
    <property type="evidence" value="ECO:0007669"/>
    <property type="project" value="InterPro"/>
</dbReference>
<protein>
    <submittedName>
        <fullName evidence="4">Neurotransmitter-gated ion-channel ligand-binding domain-containing protein</fullName>
    </submittedName>
</protein>
<feature type="signal peptide" evidence="1">
    <location>
        <begin position="1"/>
        <end position="22"/>
    </location>
</feature>
<dbReference type="Pfam" id="PF02931">
    <property type="entry name" value="Neur_chan_LBD"/>
    <property type="match status" value="1"/>
</dbReference>
<feature type="domain" description="Neurotransmitter-gated ion-channel ligand-binding" evidence="2">
    <location>
        <begin position="45"/>
        <end position="81"/>
    </location>
</feature>
<dbReference type="Proteomes" id="UP000887569">
    <property type="component" value="Unplaced"/>
</dbReference>
<dbReference type="GO" id="GO:0016020">
    <property type="term" value="C:membrane"/>
    <property type="evidence" value="ECO:0007669"/>
    <property type="project" value="InterPro"/>
</dbReference>
<reference evidence="4" key="1">
    <citation type="submission" date="2022-11" db="UniProtKB">
        <authorList>
            <consortium name="WormBaseParasite"/>
        </authorList>
    </citation>
    <scope>IDENTIFICATION</scope>
</reference>